<evidence type="ECO:0000256" key="2">
    <source>
        <dbReference type="ARBA" id="ARBA00022840"/>
    </source>
</evidence>
<dbReference type="InterPro" id="IPR003439">
    <property type="entry name" value="ABC_transporter-like_ATP-bd"/>
</dbReference>
<dbReference type="HOGENOM" id="CLU_000604_1_2_0"/>
<name>B2KDK1_ELUMP</name>
<evidence type="ECO:0000313" key="4">
    <source>
        <dbReference type="EMBL" id="ACC98597.1"/>
    </source>
</evidence>
<evidence type="ECO:0000313" key="5">
    <source>
        <dbReference type="Proteomes" id="UP000001029"/>
    </source>
</evidence>
<dbReference type="EMBL" id="CP001055">
    <property type="protein sequence ID" value="ACC98597.1"/>
    <property type="molecule type" value="Genomic_DNA"/>
</dbReference>
<dbReference type="CDD" id="cd03230">
    <property type="entry name" value="ABC_DR_subfamily_A"/>
    <property type="match status" value="1"/>
</dbReference>
<dbReference type="AlphaFoldDB" id="B2KDK1"/>
<dbReference type="InterPro" id="IPR027417">
    <property type="entry name" value="P-loop_NTPase"/>
</dbReference>
<dbReference type="InterPro" id="IPR003593">
    <property type="entry name" value="AAA+_ATPase"/>
</dbReference>
<keyword evidence="2" id="KW-0067">ATP-binding</keyword>
<dbReference type="Gene3D" id="3.40.50.300">
    <property type="entry name" value="P-loop containing nucleotide triphosphate hydrolases"/>
    <property type="match status" value="1"/>
</dbReference>
<protein>
    <submittedName>
        <fullName evidence="4">ABC transporter related</fullName>
    </submittedName>
</protein>
<gene>
    <name evidence="4" type="ordered locus">Emin_1044</name>
</gene>
<dbReference type="SUPFAM" id="SSF52540">
    <property type="entry name" value="P-loop containing nucleoside triphosphate hydrolases"/>
    <property type="match status" value="1"/>
</dbReference>
<dbReference type="GO" id="GO:0016887">
    <property type="term" value="F:ATP hydrolysis activity"/>
    <property type="evidence" value="ECO:0007669"/>
    <property type="project" value="InterPro"/>
</dbReference>
<keyword evidence="5" id="KW-1185">Reference proteome</keyword>
<keyword evidence="1" id="KW-0547">Nucleotide-binding</keyword>
<dbReference type="KEGG" id="emi:Emin_1044"/>
<dbReference type="PROSITE" id="PS50893">
    <property type="entry name" value="ABC_TRANSPORTER_2"/>
    <property type="match status" value="1"/>
</dbReference>
<dbReference type="OrthoDB" id="9775135at2"/>
<organism evidence="4 5">
    <name type="scientific">Elusimicrobium minutum (strain Pei191)</name>
    <dbReference type="NCBI Taxonomy" id="445932"/>
    <lineage>
        <taxon>Bacteria</taxon>
        <taxon>Pseudomonadati</taxon>
        <taxon>Elusimicrobiota</taxon>
        <taxon>Elusimicrobia</taxon>
        <taxon>Elusimicrobiales</taxon>
        <taxon>Elusimicrobiaceae</taxon>
        <taxon>Elusimicrobium</taxon>
    </lineage>
</organism>
<dbReference type="PANTHER" id="PTHR43038:SF7">
    <property type="entry name" value="ABC TRANSPORT SYSTEM ATP-BINDING PROTEIN"/>
    <property type="match status" value="1"/>
</dbReference>
<dbReference type="STRING" id="445932.Emin_1044"/>
<evidence type="ECO:0000256" key="1">
    <source>
        <dbReference type="ARBA" id="ARBA00022741"/>
    </source>
</evidence>
<evidence type="ECO:0000259" key="3">
    <source>
        <dbReference type="PROSITE" id="PS50893"/>
    </source>
</evidence>
<sequence>MAVEADILKVSKKMGATPALNRVSAVFEAGIVHGVIGPNGAGKTTLMRLTAGLLTADSGQIKYKNDGKEIYLQQVKNITAYFPQEPSLYPDLSCMEHLEFFRDLYSIEQKEFEKRSGELLLATGMEPFKERAAGKLSGGMYKKLGLMCVLLNRPKLLLLDEPTIGVDPLSRQQLWDLVYKFAGKDMTIIVNTSYMDEAERCARVHVLDKGSVIANGTPKELIEKFKITNFADIFLKHDK</sequence>
<dbReference type="GO" id="GO:0005524">
    <property type="term" value="F:ATP binding"/>
    <property type="evidence" value="ECO:0007669"/>
    <property type="project" value="UniProtKB-KW"/>
</dbReference>
<accession>B2KDK1</accession>
<dbReference type="Pfam" id="PF00005">
    <property type="entry name" value="ABC_tran"/>
    <property type="match status" value="1"/>
</dbReference>
<reference evidence="4 5" key="1">
    <citation type="journal article" date="2009" name="Appl. Environ. Microbiol.">
        <title>Genomic analysis of 'Elusimicrobium minutum,' the first cultivated representative of the phylum 'Elusimicrobia' (formerly termite group 1).</title>
        <authorList>
            <person name="Herlemann D.P.R."/>
            <person name="Geissinger O."/>
            <person name="Ikeda-Ohtsubo W."/>
            <person name="Kunin V."/>
            <person name="Sun H."/>
            <person name="Lapidus A."/>
            <person name="Hugenholtz P."/>
            <person name="Brune A."/>
        </authorList>
    </citation>
    <scope>NUCLEOTIDE SEQUENCE [LARGE SCALE GENOMIC DNA]</scope>
    <source>
        <strain evidence="4 5">Pei191</strain>
    </source>
</reference>
<dbReference type="Proteomes" id="UP000001029">
    <property type="component" value="Chromosome"/>
</dbReference>
<feature type="domain" description="ABC transporter" evidence="3">
    <location>
        <begin position="5"/>
        <end position="234"/>
    </location>
</feature>
<proteinExistence type="predicted"/>
<dbReference type="PANTHER" id="PTHR43038">
    <property type="entry name" value="ATP-BINDING CASSETTE, SUB-FAMILY H, MEMBER 1"/>
    <property type="match status" value="1"/>
</dbReference>
<dbReference type="SMART" id="SM00382">
    <property type="entry name" value="AAA"/>
    <property type="match status" value="1"/>
</dbReference>
<dbReference type="RefSeq" id="WP_012415212.1">
    <property type="nucleotide sequence ID" value="NC_010644.1"/>
</dbReference>